<dbReference type="InterPro" id="IPR003339">
    <property type="entry name" value="ABC/ECF_trnsptr_transmembrane"/>
</dbReference>
<evidence type="ECO:0000256" key="2">
    <source>
        <dbReference type="ARBA" id="ARBA00022692"/>
    </source>
</evidence>
<evidence type="ECO:0000256" key="4">
    <source>
        <dbReference type="ARBA" id="ARBA00023136"/>
    </source>
</evidence>
<gene>
    <name evidence="6" type="ORF">Ami103574_10085</name>
</gene>
<feature type="transmembrane region" description="Helical" evidence="5">
    <location>
        <begin position="129"/>
        <end position="151"/>
    </location>
</feature>
<dbReference type="GO" id="GO:0005886">
    <property type="term" value="C:plasma membrane"/>
    <property type="evidence" value="ECO:0007669"/>
    <property type="project" value="UniProtKB-ARBA"/>
</dbReference>
<dbReference type="Proteomes" id="UP000466848">
    <property type="component" value="Chromosome"/>
</dbReference>
<sequence>MQMINRDTFSSYHPLVNFVYFGLVLAFSMIFVHPVCLGISLICALTYAIYLNGKKAVRFSLLFMLPVFVITVLMNPAFNHEGGTILTYLPSGNPLTLESMVYGMVAATMLIGVISWFSCYNAVMTSDKFVYLFGRVIPALSLILSMVLRFVPRFKTQLQVVSNAQRCIGRDISSGGVLQRARKGLTILSVMVTWSLENAIETADSMKSRGYGLEGRTAFSIYSMDRRDGIALLFLTVCGLYIIAGAFAGGLYFRYFPTIKGVSPGLYPFSLFICYAALCLMPVILNVAADARWRALETGNSMRKEESQIESVL</sequence>
<keyword evidence="4 5" id="KW-0472">Membrane</keyword>
<feature type="transmembrane region" description="Helical" evidence="5">
    <location>
        <begin position="265"/>
        <end position="285"/>
    </location>
</feature>
<dbReference type="EMBL" id="CP048649">
    <property type="protein sequence ID" value="QIB69649.1"/>
    <property type="molecule type" value="Genomic_DNA"/>
</dbReference>
<accession>A0A858BWU5</accession>
<keyword evidence="7" id="KW-1185">Reference proteome</keyword>
<dbReference type="CDD" id="cd16914">
    <property type="entry name" value="EcfT"/>
    <property type="match status" value="1"/>
</dbReference>
<feature type="transmembrane region" description="Helical" evidence="5">
    <location>
        <begin position="99"/>
        <end position="123"/>
    </location>
</feature>
<feature type="transmembrane region" description="Helical" evidence="5">
    <location>
        <begin position="56"/>
        <end position="78"/>
    </location>
</feature>
<reference evidence="6 7" key="1">
    <citation type="submission" date="2020-02" db="EMBL/GenBank/DDBJ databases">
        <authorList>
            <person name="Kim Y.B."/>
            <person name="Roh S.W."/>
        </authorList>
    </citation>
    <scope>NUCLEOTIDE SEQUENCE [LARGE SCALE GENOMIC DNA]</scope>
    <source>
        <strain evidence="6 7">DSM 103574</strain>
    </source>
</reference>
<evidence type="ECO:0000256" key="1">
    <source>
        <dbReference type="ARBA" id="ARBA00004141"/>
    </source>
</evidence>
<dbReference type="AlphaFoldDB" id="A0A858BWU5"/>
<keyword evidence="3 5" id="KW-1133">Transmembrane helix</keyword>
<name>A0A858BWU5_9FIRM</name>
<keyword evidence="2 5" id="KW-0812">Transmembrane</keyword>
<organism evidence="6 7">
    <name type="scientific">Aminipila butyrica</name>
    <dbReference type="NCBI Taxonomy" id="433296"/>
    <lineage>
        <taxon>Bacteria</taxon>
        <taxon>Bacillati</taxon>
        <taxon>Bacillota</taxon>
        <taxon>Clostridia</taxon>
        <taxon>Peptostreptococcales</taxon>
        <taxon>Anaerovoracaceae</taxon>
        <taxon>Aminipila</taxon>
    </lineage>
</organism>
<evidence type="ECO:0000256" key="5">
    <source>
        <dbReference type="SAM" id="Phobius"/>
    </source>
</evidence>
<evidence type="ECO:0000313" key="6">
    <source>
        <dbReference type="EMBL" id="QIB69649.1"/>
    </source>
</evidence>
<evidence type="ECO:0000313" key="7">
    <source>
        <dbReference type="Proteomes" id="UP000466848"/>
    </source>
</evidence>
<evidence type="ECO:0000256" key="3">
    <source>
        <dbReference type="ARBA" id="ARBA00022989"/>
    </source>
</evidence>
<feature type="transmembrane region" description="Helical" evidence="5">
    <location>
        <begin position="20"/>
        <end position="50"/>
    </location>
</feature>
<comment type="subcellular location">
    <subcellularLocation>
        <location evidence="1">Membrane</location>
        <topology evidence="1">Multi-pass membrane protein</topology>
    </subcellularLocation>
</comment>
<feature type="transmembrane region" description="Helical" evidence="5">
    <location>
        <begin position="230"/>
        <end position="253"/>
    </location>
</feature>
<proteinExistence type="predicted"/>
<dbReference type="KEGG" id="abut:Ami103574_10085"/>
<dbReference type="Pfam" id="PF02361">
    <property type="entry name" value="CbiQ"/>
    <property type="match status" value="1"/>
</dbReference>
<protein>
    <submittedName>
        <fullName evidence="6">Energy-coupling factor transporter transmembrane protein EcfT</fullName>
    </submittedName>
</protein>